<dbReference type="AlphaFoldDB" id="A0A2R5EJV8"/>
<comment type="caution">
    <text evidence="1">The sequence shown here is derived from an EMBL/GenBank/DDBJ whole genome shotgun (WGS) entry which is preliminary data.</text>
</comment>
<dbReference type="Proteomes" id="UP000245202">
    <property type="component" value="Unassembled WGS sequence"/>
</dbReference>
<reference evidence="1 2" key="1">
    <citation type="submission" date="2017-08" db="EMBL/GenBank/DDBJ databases">
        <title>Substantial Increase in Enzyme Production by Combined Drug-Resistance Mutations in Paenibacillus agaridevorans.</title>
        <authorList>
            <person name="Tanaka Y."/>
            <person name="Funane K."/>
            <person name="Hosaka T."/>
            <person name="Shiwa Y."/>
            <person name="Fujita N."/>
            <person name="Miyazaki T."/>
            <person name="Yoshikawa H."/>
            <person name="Murakami K."/>
            <person name="Kasahara K."/>
            <person name="Inaoka T."/>
            <person name="Hiraga Y."/>
            <person name="Ochi K."/>
        </authorList>
    </citation>
    <scope>NUCLEOTIDE SEQUENCE [LARGE SCALE GENOMIC DNA]</scope>
    <source>
        <strain evidence="1 2">T-3040</strain>
    </source>
</reference>
<evidence type="ECO:0000313" key="2">
    <source>
        <dbReference type="Proteomes" id="UP000245202"/>
    </source>
</evidence>
<accession>A0A2R5EJV8</accession>
<organism evidence="1 2">
    <name type="scientific">Paenibacillus agaridevorans</name>
    <dbReference type="NCBI Taxonomy" id="171404"/>
    <lineage>
        <taxon>Bacteria</taxon>
        <taxon>Bacillati</taxon>
        <taxon>Bacillota</taxon>
        <taxon>Bacilli</taxon>
        <taxon>Bacillales</taxon>
        <taxon>Paenibacillaceae</taxon>
        <taxon>Paenibacillus</taxon>
    </lineage>
</organism>
<proteinExistence type="predicted"/>
<name>A0A2R5EJV8_9BACL</name>
<sequence>MRPVRVGSPVFSLEGEIKRYCLHNILALKYPFVNEELFGQEERKNRKKRHIFFAFPRLIKYDGR</sequence>
<protein>
    <submittedName>
        <fullName evidence="1">Uncharacterized protein</fullName>
    </submittedName>
</protein>
<evidence type="ECO:0000313" key="1">
    <source>
        <dbReference type="EMBL" id="GBG06827.1"/>
    </source>
</evidence>
<keyword evidence="2" id="KW-1185">Reference proteome</keyword>
<gene>
    <name evidence="1" type="ORF">PAT3040_01365</name>
</gene>
<dbReference type="EMBL" id="BDQX01000054">
    <property type="protein sequence ID" value="GBG06827.1"/>
    <property type="molecule type" value="Genomic_DNA"/>
</dbReference>